<protein>
    <submittedName>
        <fullName evidence="2">Uncharacterized protein</fullName>
    </submittedName>
</protein>
<feature type="coiled-coil region" evidence="1">
    <location>
        <begin position="2"/>
        <end position="29"/>
    </location>
</feature>
<evidence type="ECO:0000256" key="1">
    <source>
        <dbReference type="SAM" id="Coils"/>
    </source>
</evidence>
<sequence length="69" mass="8373">MVKKLNREVADLREDIAQIRETLSRFLRDPEGEYRPEFVRKMLQRAKGKPTYRFTNRMAFLAHLHGRKR</sequence>
<dbReference type="Proteomes" id="UP000176648">
    <property type="component" value="Unassembled WGS sequence"/>
</dbReference>
<dbReference type="EMBL" id="MHKU01000031">
    <property type="protein sequence ID" value="OGY96439.1"/>
    <property type="molecule type" value="Genomic_DNA"/>
</dbReference>
<accession>A0A1G2C6P1</accession>
<keyword evidence="1" id="KW-0175">Coiled coil</keyword>
<gene>
    <name evidence="2" type="ORF">A2122_03005</name>
</gene>
<evidence type="ECO:0000313" key="2">
    <source>
        <dbReference type="EMBL" id="OGY96439.1"/>
    </source>
</evidence>
<dbReference type="AlphaFoldDB" id="A0A1G2C6P1"/>
<organism evidence="2 3">
    <name type="scientific">Candidatus Liptonbacteria bacterium GWB1_49_6</name>
    <dbReference type="NCBI Taxonomy" id="1798644"/>
    <lineage>
        <taxon>Bacteria</taxon>
        <taxon>Candidatus Liptoniibacteriota</taxon>
    </lineage>
</organism>
<proteinExistence type="predicted"/>
<comment type="caution">
    <text evidence="2">The sequence shown here is derived from an EMBL/GenBank/DDBJ whole genome shotgun (WGS) entry which is preliminary data.</text>
</comment>
<evidence type="ECO:0000313" key="3">
    <source>
        <dbReference type="Proteomes" id="UP000176648"/>
    </source>
</evidence>
<name>A0A1G2C6P1_9BACT</name>
<reference evidence="2 3" key="1">
    <citation type="journal article" date="2016" name="Nat. Commun.">
        <title>Thousands of microbial genomes shed light on interconnected biogeochemical processes in an aquifer system.</title>
        <authorList>
            <person name="Anantharaman K."/>
            <person name="Brown C.T."/>
            <person name="Hug L.A."/>
            <person name="Sharon I."/>
            <person name="Castelle C.J."/>
            <person name="Probst A.J."/>
            <person name="Thomas B.C."/>
            <person name="Singh A."/>
            <person name="Wilkins M.J."/>
            <person name="Karaoz U."/>
            <person name="Brodie E.L."/>
            <person name="Williams K.H."/>
            <person name="Hubbard S.S."/>
            <person name="Banfield J.F."/>
        </authorList>
    </citation>
    <scope>NUCLEOTIDE SEQUENCE [LARGE SCALE GENOMIC DNA]</scope>
</reference>